<gene>
    <name evidence="1" type="ORF">CEXT_621661</name>
</gene>
<keyword evidence="2" id="KW-1185">Reference proteome</keyword>
<proteinExistence type="predicted"/>
<name>A0AAV4X9M9_CAEEX</name>
<evidence type="ECO:0000313" key="1">
    <source>
        <dbReference type="EMBL" id="GIY91852.1"/>
    </source>
</evidence>
<dbReference type="Proteomes" id="UP001054945">
    <property type="component" value="Unassembled WGS sequence"/>
</dbReference>
<evidence type="ECO:0000313" key="2">
    <source>
        <dbReference type="Proteomes" id="UP001054945"/>
    </source>
</evidence>
<comment type="caution">
    <text evidence="1">The sequence shown here is derived from an EMBL/GenBank/DDBJ whole genome shotgun (WGS) entry which is preliminary data.</text>
</comment>
<dbReference type="AlphaFoldDB" id="A0AAV4X9M9"/>
<organism evidence="1 2">
    <name type="scientific">Caerostris extrusa</name>
    <name type="common">Bark spider</name>
    <name type="synonym">Caerostris bankana</name>
    <dbReference type="NCBI Taxonomy" id="172846"/>
    <lineage>
        <taxon>Eukaryota</taxon>
        <taxon>Metazoa</taxon>
        <taxon>Ecdysozoa</taxon>
        <taxon>Arthropoda</taxon>
        <taxon>Chelicerata</taxon>
        <taxon>Arachnida</taxon>
        <taxon>Araneae</taxon>
        <taxon>Araneomorphae</taxon>
        <taxon>Entelegynae</taxon>
        <taxon>Araneoidea</taxon>
        <taxon>Araneidae</taxon>
        <taxon>Caerostris</taxon>
    </lineage>
</organism>
<reference evidence="1 2" key="1">
    <citation type="submission" date="2021-06" db="EMBL/GenBank/DDBJ databases">
        <title>Caerostris extrusa draft genome.</title>
        <authorList>
            <person name="Kono N."/>
            <person name="Arakawa K."/>
        </authorList>
    </citation>
    <scope>NUCLEOTIDE SEQUENCE [LARGE SCALE GENOMIC DNA]</scope>
</reference>
<dbReference type="EMBL" id="BPLR01017462">
    <property type="protein sequence ID" value="GIY91852.1"/>
    <property type="molecule type" value="Genomic_DNA"/>
</dbReference>
<sequence>MYEGGEEKHSLECVTQLPPIPSHNAVPRGVVELIKVLLDALRNVFFRGIDSYGLRGGIQCSPLHFYGHV</sequence>
<protein>
    <submittedName>
        <fullName evidence="1">Uncharacterized protein</fullName>
    </submittedName>
</protein>
<accession>A0AAV4X9M9</accession>